<dbReference type="CDD" id="cd10527">
    <property type="entry name" value="SET_LSMT"/>
    <property type="match status" value="1"/>
</dbReference>
<reference evidence="6 7" key="1">
    <citation type="journal article" date="2013" name="Genome Biol.">
        <title>The genome sequence of the most widely cultivated cacao type and its use to identify candidate genes regulating pod color.</title>
        <authorList>
            <person name="Motamayor J.C."/>
            <person name="Mockaitis K."/>
            <person name="Schmutz J."/>
            <person name="Haiminen N."/>
            <person name="Iii D.L."/>
            <person name="Cornejo O."/>
            <person name="Findley S.D."/>
            <person name="Zheng P."/>
            <person name="Utro F."/>
            <person name="Royaert S."/>
            <person name="Saski C."/>
            <person name="Jenkins J."/>
            <person name="Podicheti R."/>
            <person name="Zhao M."/>
            <person name="Scheffler B.E."/>
            <person name="Stack J.C."/>
            <person name="Feltus F.A."/>
            <person name="Mustiga G.M."/>
            <person name="Amores F."/>
            <person name="Phillips W."/>
            <person name="Marelli J.P."/>
            <person name="May G.D."/>
            <person name="Shapiro H."/>
            <person name="Ma J."/>
            <person name="Bustamante C.D."/>
            <person name="Schnell R.J."/>
            <person name="Main D."/>
            <person name="Gilbert D."/>
            <person name="Parida L."/>
            <person name="Kuhn D.N."/>
        </authorList>
    </citation>
    <scope>NUCLEOTIDE SEQUENCE [LARGE SCALE GENOMIC DNA]</scope>
    <source>
        <strain evidence="7">cv. Matina 1-6</strain>
    </source>
</reference>
<protein>
    <submittedName>
        <fullName evidence="6">SET domain group 40, putative isoform 1</fullName>
    </submittedName>
</protein>
<evidence type="ECO:0000256" key="4">
    <source>
        <dbReference type="SAM" id="MobiDB-lite"/>
    </source>
</evidence>
<dbReference type="PROSITE" id="PS50280">
    <property type="entry name" value="SET"/>
    <property type="match status" value="1"/>
</dbReference>
<evidence type="ECO:0000256" key="3">
    <source>
        <dbReference type="ARBA" id="ARBA00022691"/>
    </source>
</evidence>
<evidence type="ECO:0000313" key="7">
    <source>
        <dbReference type="Proteomes" id="UP000026915"/>
    </source>
</evidence>
<dbReference type="InterPro" id="IPR036464">
    <property type="entry name" value="Rubisco_LSMT_subst-bd_sf"/>
</dbReference>
<dbReference type="InParanoid" id="A0A061EFC1"/>
<feature type="domain" description="SET" evidence="5">
    <location>
        <begin position="55"/>
        <end position="296"/>
    </location>
</feature>
<dbReference type="SUPFAM" id="SSF81822">
    <property type="entry name" value="RuBisCo LSMT C-terminal, substrate-binding domain"/>
    <property type="match status" value="1"/>
</dbReference>
<dbReference type="InterPro" id="IPR001214">
    <property type="entry name" value="SET_dom"/>
</dbReference>
<keyword evidence="1" id="KW-0489">Methyltransferase</keyword>
<accession>A0A061EFC1</accession>
<feature type="region of interest" description="Disordered" evidence="4">
    <location>
        <begin position="1"/>
        <end position="28"/>
    </location>
</feature>
<dbReference type="AlphaFoldDB" id="A0A061EFC1"/>
<dbReference type="FunCoup" id="A0A061EFC1">
    <property type="interactions" value="365"/>
</dbReference>
<dbReference type="HOGENOM" id="CLU_570338_0_0_1"/>
<dbReference type="PANTHER" id="PTHR13271:SF91">
    <property type="entry name" value="PROTEIN SET DOMAIN GROUP 40"/>
    <property type="match status" value="1"/>
</dbReference>
<dbReference type="Gene3D" id="3.90.1420.10">
    <property type="entry name" value="Rubisco LSMT, substrate-binding domain"/>
    <property type="match status" value="1"/>
</dbReference>
<dbReference type="STRING" id="3641.A0A061EFC1"/>
<evidence type="ECO:0000313" key="6">
    <source>
        <dbReference type="EMBL" id="EOY03097.1"/>
    </source>
</evidence>
<keyword evidence="7" id="KW-1185">Reference proteome</keyword>
<keyword evidence="3" id="KW-0949">S-adenosyl-L-methionine</keyword>
<dbReference type="FunFam" id="3.90.1410.10:FF:000012">
    <property type="entry name" value="Protein SET DOMAIN GROUP 40"/>
    <property type="match status" value="1"/>
</dbReference>
<evidence type="ECO:0000256" key="2">
    <source>
        <dbReference type="ARBA" id="ARBA00022679"/>
    </source>
</evidence>
<organism evidence="6 7">
    <name type="scientific">Theobroma cacao</name>
    <name type="common">Cacao</name>
    <name type="synonym">Cocoa</name>
    <dbReference type="NCBI Taxonomy" id="3641"/>
    <lineage>
        <taxon>Eukaryota</taxon>
        <taxon>Viridiplantae</taxon>
        <taxon>Streptophyta</taxon>
        <taxon>Embryophyta</taxon>
        <taxon>Tracheophyta</taxon>
        <taxon>Spermatophyta</taxon>
        <taxon>Magnoliopsida</taxon>
        <taxon>eudicotyledons</taxon>
        <taxon>Gunneridae</taxon>
        <taxon>Pentapetalae</taxon>
        <taxon>rosids</taxon>
        <taxon>malvids</taxon>
        <taxon>Malvales</taxon>
        <taxon>Malvaceae</taxon>
        <taxon>Byttnerioideae</taxon>
        <taxon>Theobroma</taxon>
    </lineage>
</organism>
<evidence type="ECO:0000259" key="5">
    <source>
        <dbReference type="PROSITE" id="PS50280"/>
    </source>
</evidence>
<dbReference type="SUPFAM" id="SSF82199">
    <property type="entry name" value="SET domain"/>
    <property type="match status" value="1"/>
</dbReference>
<dbReference type="PANTHER" id="PTHR13271">
    <property type="entry name" value="UNCHARACTERIZED PUTATIVE METHYLTRANSFERASE"/>
    <property type="match status" value="1"/>
</dbReference>
<sequence length="498" mass="55812">MNPSGSEAKGKATNTQSQEEGEEEERGSLDSFLKWAAGLGVSDSPNPDSCSCLGHSLGVSYFPDAGGRGLGAVRDITRGELLLKVPKSALITTHSLLNDERLSTALKAHPSLSPAQVLTICFLYEMSKGKASPWHPYLLHLPRSYGILAAFGEFEKQALQVDYAIWAAQKALSKAEYEWKKATPLMKELKLKLQFLTFRAWIWATGTISSRTLHIPWDEAGCLCPVGDLFNYAAPGEDLNGFDNVDNLQNGYALDDLDTQHSQRLTDGAFEEDAAAYCFYAKTNYKKGEQVLLSYGTYTNLELLEYYGFLLEDNPNEKVFIPLEPDIHSSSSWPNDSLYIHQNGRPSFALMAALRVWATPPYQRKSIRHQAYSGSQLSQDNEISVMTWIAKKCHATLKAMPTSIEDDNLLLSFTDKIQEFDNLWEWGKAMPAFGGEFCNLLQATNLKRNDESFASRRAKMLIDRWKLAVHWRLIYKKVLVDCISYCTDTINSLSSFVS</sequence>
<dbReference type="OMA" id="TFRSWLW"/>
<proteinExistence type="predicted"/>
<dbReference type="GO" id="GO:0016279">
    <property type="term" value="F:protein-lysine N-methyltransferase activity"/>
    <property type="evidence" value="ECO:0000318"/>
    <property type="project" value="GO_Central"/>
</dbReference>
<dbReference type="Pfam" id="PF09273">
    <property type="entry name" value="Rubis-subs-bind"/>
    <property type="match status" value="1"/>
</dbReference>
<dbReference type="GO" id="GO:0032259">
    <property type="term" value="P:methylation"/>
    <property type="evidence" value="ECO:0007669"/>
    <property type="project" value="UniProtKB-KW"/>
</dbReference>
<dbReference type="EMBL" id="CM001882">
    <property type="protein sequence ID" value="EOY03097.1"/>
    <property type="molecule type" value="Genomic_DNA"/>
</dbReference>
<keyword evidence="2" id="KW-0808">Transferase</keyword>
<dbReference type="InterPro" id="IPR015353">
    <property type="entry name" value="Rubisco_LSMT_subst-bd"/>
</dbReference>
<dbReference type="InterPro" id="IPR050600">
    <property type="entry name" value="SETD3_SETD6_MTase"/>
</dbReference>
<gene>
    <name evidence="6" type="ORF">TCM_017553</name>
</gene>
<dbReference type="Gene3D" id="3.90.1410.10">
    <property type="entry name" value="set domain protein methyltransferase, domain 1"/>
    <property type="match status" value="1"/>
</dbReference>
<dbReference type="InterPro" id="IPR046341">
    <property type="entry name" value="SET_dom_sf"/>
</dbReference>
<dbReference type="Proteomes" id="UP000026915">
    <property type="component" value="Chromosome 4"/>
</dbReference>
<evidence type="ECO:0000256" key="1">
    <source>
        <dbReference type="ARBA" id="ARBA00022603"/>
    </source>
</evidence>
<dbReference type="Gramene" id="EOY03097">
    <property type="protein sequence ID" value="EOY03097"/>
    <property type="gene ID" value="TCM_017553"/>
</dbReference>
<name>A0A061EFC1_THECC</name>
<dbReference type="eggNOG" id="KOG1337">
    <property type="taxonomic scope" value="Eukaryota"/>
</dbReference>